<dbReference type="SUPFAM" id="SSF53474">
    <property type="entry name" value="alpha/beta-Hydrolases"/>
    <property type="match status" value="1"/>
</dbReference>
<organism evidence="1 2">
    <name type="scientific">Thermophilibacter gallinarum</name>
    <dbReference type="NCBI Taxonomy" id="2779357"/>
    <lineage>
        <taxon>Bacteria</taxon>
        <taxon>Bacillati</taxon>
        <taxon>Actinomycetota</taxon>
        <taxon>Coriobacteriia</taxon>
        <taxon>Coriobacteriales</taxon>
        <taxon>Atopobiaceae</taxon>
        <taxon>Thermophilibacter</taxon>
    </lineage>
</organism>
<evidence type="ECO:0000313" key="2">
    <source>
        <dbReference type="Proteomes" id="UP001194273"/>
    </source>
</evidence>
<gene>
    <name evidence="1" type="ORF">INF26_01425</name>
</gene>
<sequence>MYEGGHMIYVIDSPEHPLDVAAAAEGLRSRVVSVPVAEWGDALTPWPAPALRPGEKDFGGRADGTLALLADALDQAPGPHAVCGYSLGGLFALYAFVREPRLAACACLSGSVWYEGWVDWLRENAPDCAGRYAYFSVGKKEKRAGLPFRHVEEDLAACADILRGRGCTVDVTLGPGNHMQHVTERLAAGLAALDDAVL</sequence>
<keyword evidence="2" id="KW-1185">Reference proteome</keyword>
<reference evidence="1 2" key="1">
    <citation type="submission" date="2020-10" db="EMBL/GenBank/DDBJ databases">
        <title>ChiBAC.</title>
        <authorList>
            <person name="Zenner C."/>
            <person name="Hitch T.C.A."/>
            <person name="Clavel T."/>
        </authorList>
    </citation>
    <scope>NUCLEOTIDE SEQUENCE [LARGE SCALE GENOMIC DNA]</scope>
    <source>
        <strain evidence="1 2">DSM 107455</strain>
    </source>
</reference>
<dbReference type="Gene3D" id="3.40.50.1820">
    <property type="entry name" value="alpha/beta hydrolase"/>
    <property type="match status" value="1"/>
</dbReference>
<dbReference type="InterPro" id="IPR029058">
    <property type="entry name" value="AB_hydrolase_fold"/>
</dbReference>
<dbReference type="Proteomes" id="UP001194273">
    <property type="component" value="Unassembled WGS sequence"/>
</dbReference>
<accession>A0ABR9QR26</accession>
<dbReference type="EMBL" id="JADCJZ010000001">
    <property type="protein sequence ID" value="MBE5023514.1"/>
    <property type="molecule type" value="Genomic_DNA"/>
</dbReference>
<evidence type="ECO:0000313" key="1">
    <source>
        <dbReference type="EMBL" id="MBE5023514.1"/>
    </source>
</evidence>
<comment type="caution">
    <text evidence="1">The sequence shown here is derived from an EMBL/GenBank/DDBJ whole genome shotgun (WGS) entry which is preliminary data.</text>
</comment>
<name>A0ABR9QR26_9ACTN</name>
<keyword evidence="1" id="KW-0378">Hydrolase</keyword>
<protein>
    <submittedName>
        <fullName evidence="1">Alpha/beta hydrolase</fullName>
    </submittedName>
</protein>
<proteinExistence type="predicted"/>
<dbReference type="GO" id="GO:0016787">
    <property type="term" value="F:hydrolase activity"/>
    <property type="evidence" value="ECO:0007669"/>
    <property type="project" value="UniProtKB-KW"/>
</dbReference>